<reference evidence="1" key="1">
    <citation type="submission" date="2014-09" db="EMBL/GenBank/DDBJ databases">
        <authorList>
            <person name="Magalhaes I.L.F."/>
            <person name="Oliveira U."/>
            <person name="Santos F.R."/>
            <person name="Vidigal T.H.D.A."/>
            <person name="Brescovit A.D."/>
            <person name="Santos A.J."/>
        </authorList>
    </citation>
    <scope>NUCLEOTIDE SEQUENCE</scope>
    <source>
        <tissue evidence="1">Shoot tissue taken approximately 20 cm above the soil surface</tissue>
    </source>
</reference>
<accession>A0A0A9GHJ2</accession>
<organism evidence="1">
    <name type="scientific">Arundo donax</name>
    <name type="common">Giant reed</name>
    <name type="synonym">Donax arundinaceus</name>
    <dbReference type="NCBI Taxonomy" id="35708"/>
    <lineage>
        <taxon>Eukaryota</taxon>
        <taxon>Viridiplantae</taxon>
        <taxon>Streptophyta</taxon>
        <taxon>Embryophyta</taxon>
        <taxon>Tracheophyta</taxon>
        <taxon>Spermatophyta</taxon>
        <taxon>Magnoliopsida</taxon>
        <taxon>Liliopsida</taxon>
        <taxon>Poales</taxon>
        <taxon>Poaceae</taxon>
        <taxon>PACMAD clade</taxon>
        <taxon>Arundinoideae</taxon>
        <taxon>Arundineae</taxon>
        <taxon>Arundo</taxon>
    </lineage>
</organism>
<evidence type="ECO:0000313" key="1">
    <source>
        <dbReference type="EMBL" id="JAE22016.1"/>
    </source>
</evidence>
<proteinExistence type="predicted"/>
<protein>
    <submittedName>
        <fullName evidence="1">Uncharacterized protein</fullName>
    </submittedName>
</protein>
<sequence>MARQPTTSLLIVPTGQPPDLSSTCRPCWPCSHCSSEMACCMYLHDLW</sequence>
<reference evidence="1" key="2">
    <citation type="journal article" date="2015" name="Data Brief">
        <title>Shoot transcriptome of the giant reed, Arundo donax.</title>
        <authorList>
            <person name="Barrero R.A."/>
            <person name="Guerrero F.D."/>
            <person name="Moolhuijzen P."/>
            <person name="Goolsby J.A."/>
            <person name="Tidwell J."/>
            <person name="Bellgard S.E."/>
            <person name="Bellgard M.I."/>
        </authorList>
    </citation>
    <scope>NUCLEOTIDE SEQUENCE</scope>
    <source>
        <tissue evidence="1">Shoot tissue taken approximately 20 cm above the soil surface</tissue>
    </source>
</reference>
<name>A0A0A9GHJ2_ARUDO</name>
<dbReference type="AlphaFoldDB" id="A0A0A9GHJ2"/>
<dbReference type="EMBL" id="GBRH01175880">
    <property type="protein sequence ID" value="JAE22016.1"/>
    <property type="molecule type" value="Transcribed_RNA"/>
</dbReference>